<dbReference type="PANTHER" id="PTHR30627:SF2">
    <property type="entry name" value="PEPTIDOGLYCAN D,D-TRANSPEPTIDASE MRDA"/>
    <property type="match status" value="1"/>
</dbReference>
<evidence type="ECO:0000256" key="12">
    <source>
        <dbReference type="ARBA" id="ARBA00023136"/>
    </source>
</evidence>
<proteinExistence type="inferred from homology"/>
<sequence>MNPIVVVIIVLAVILVALVAVFFLVGRGEARFTFDIGGAVPRAAGGSDTSSESGFKSRLNGLGVFSGSIIATLLVKLWTMQLVSSDSYSAQAESNRTRTISLAAPRGRILDRNGVELVGNRASLSVMAEASVADNEIECKLLGNLIGMPEMAVRRKIEDASEGAQSLRTVAVDVSRRVVAYINERSYLFAGVSVAEKAQRHYPLGNVAAHVLGYTGTVSSDQLGSTGGSDVEGAIRYESGDIVGQAGVEYQYESVLQGIKGEQTVYVDADGNVLSHTGSVDAQSGSDIVLTLDANIQKAAEESLQGRIKTLYGAGKTECKGGCAIAMDVTNGEILAMASAPTFYPNVFVGGISTDDWDELSSEEGANPLMNRAVAGQYPSASTIKPLSTLAALDYGIAGADSGYDCTGYWTGFGKDYGQYCWNHSGHGWMTLQTGITYSCDVVFYEVGKGFYYSDSKEGLQETYRAWGLGSAEGVDLPSESVGRVPDAEWKWNYYTSSDDSARSWQGGDSTNLAIGQGDLLVTPLQMLCAYAGLATGGTTWRPHVLKSVKSNVGGGSVIDYKCEVLRQIDIEPSHLDLVHAGLTGVIYEESEAQASHFTNLSVRVAGKTGTAETPKKDPTGWFIAYAPSDDPKYVVASVIENGGYGSEGAMYVVRDILGAIYNEPDDSTAVDTSGVQ</sequence>
<keyword evidence="17" id="KW-0808">Transferase</keyword>
<dbReference type="InterPro" id="IPR050515">
    <property type="entry name" value="Beta-lactam/transpept"/>
</dbReference>
<dbReference type="InterPro" id="IPR012338">
    <property type="entry name" value="Beta-lactam/transpept-like"/>
</dbReference>
<gene>
    <name evidence="17" type="ordered locus">Olsu_0861</name>
</gene>
<feature type="domain" description="Penicillin-binding protein dimerisation" evidence="16">
    <location>
        <begin position="103"/>
        <end position="275"/>
    </location>
</feature>
<evidence type="ECO:0000256" key="1">
    <source>
        <dbReference type="ARBA" id="ARBA00004167"/>
    </source>
</evidence>
<dbReference type="EC" id="2.4.1.129" evidence="17"/>
<dbReference type="GO" id="GO:0008360">
    <property type="term" value="P:regulation of cell shape"/>
    <property type="evidence" value="ECO:0007669"/>
    <property type="project" value="UniProtKB-KW"/>
</dbReference>
<dbReference type="InterPro" id="IPR017790">
    <property type="entry name" value="Penicillin-binding_protein_2"/>
</dbReference>
<dbReference type="GO" id="GO:0006508">
    <property type="term" value="P:proteolysis"/>
    <property type="evidence" value="ECO:0007669"/>
    <property type="project" value="UniProtKB-KW"/>
</dbReference>
<keyword evidence="6" id="KW-0645">Protease</keyword>
<keyword evidence="11 14" id="KW-1133">Transmembrane helix</keyword>
<dbReference type="InterPro" id="IPR001460">
    <property type="entry name" value="PCN-bd_Tpept"/>
</dbReference>
<dbReference type="GeneID" id="78512278"/>
<dbReference type="Gene3D" id="3.90.1310.10">
    <property type="entry name" value="Penicillin-binding protein 2a (Domain 2)"/>
    <property type="match status" value="1"/>
</dbReference>
<keyword evidence="12 14" id="KW-0472">Membrane</keyword>
<dbReference type="eggNOG" id="COG0768">
    <property type="taxonomic scope" value="Bacteria"/>
</dbReference>
<keyword evidence="8" id="KW-0378">Hydrolase</keyword>
<evidence type="ECO:0000256" key="11">
    <source>
        <dbReference type="ARBA" id="ARBA00022989"/>
    </source>
</evidence>
<dbReference type="AlphaFoldDB" id="E1R009"/>
<name>E1R009_OLSUV</name>
<dbReference type="RefSeq" id="WP_013251725.1">
    <property type="nucleotide sequence ID" value="NC_014363.1"/>
</dbReference>
<dbReference type="GO" id="GO:0009252">
    <property type="term" value="P:peptidoglycan biosynthetic process"/>
    <property type="evidence" value="ECO:0007669"/>
    <property type="project" value="UniProtKB-KW"/>
</dbReference>
<dbReference type="GO" id="GO:0016757">
    <property type="term" value="F:glycosyltransferase activity"/>
    <property type="evidence" value="ECO:0007669"/>
    <property type="project" value="UniProtKB-KW"/>
</dbReference>
<dbReference type="NCBIfam" id="TIGR03423">
    <property type="entry name" value="pbp2_mrdA"/>
    <property type="match status" value="1"/>
</dbReference>
<dbReference type="InterPro" id="IPR036138">
    <property type="entry name" value="PBP_dimer_sf"/>
</dbReference>
<dbReference type="EMBL" id="CP002106">
    <property type="protein sequence ID" value="ADK67973.1"/>
    <property type="molecule type" value="Genomic_DNA"/>
</dbReference>
<dbReference type="KEGG" id="ols:Olsu_0861"/>
<evidence type="ECO:0000259" key="16">
    <source>
        <dbReference type="Pfam" id="PF03717"/>
    </source>
</evidence>
<keyword evidence="13" id="KW-0961">Cell wall biogenesis/degradation</keyword>
<comment type="similarity">
    <text evidence="3">Belongs to the transpeptidase family.</text>
</comment>
<dbReference type="GO" id="GO:0071972">
    <property type="term" value="F:peptidoglycan L,D-transpeptidase activity"/>
    <property type="evidence" value="ECO:0007669"/>
    <property type="project" value="TreeGrafter"/>
</dbReference>
<evidence type="ECO:0000313" key="18">
    <source>
        <dbReference type="Proteomes" id="UP000000333"/>
    </source>
</evidence>
<dbReference type="GO" id="GO:0009002">
    <property type="term" value="F:serine-type D-Ala-D-Ala carboxypeptidase activity"/>
    <property type="evidence" value="ECO:0007669"/>
    <property type="project" value="InterPro"/>
</dbReference>
<evidence type="ECO:0000256" key="6">
    <source>
        <dbReference type="ARBA" id="ARBA00022670"/>
    </source>
</evidence>
<accession>E1R009</accession>
<dbReference type="Pfam" id="PF00905">
    <property type="entry name" value="Transpeptidase"/>
    <property type="match status" value="1"/>
</dbReference>
<dbReference type="Proteomes" id="UP000000333">
    <property type="component" value="Chromosome"/>
</dbReference>
<dbReference type="GO" id="GO:0071555">
    <property type="term" value="P:cell wall organization"/>
    <property type="evidence" value="ECO:0007669"/>
    <property type="project" value="UniProtKB-KW"/>
</dbReference>
<evidence type="ECO:0000259" key="15">
    <source>
        <dbReference type="Pfam" id="PF00905"/>
    </source>
</evidence>
<dbReference type="SUPFAM" id="SSF56601">
    <property type="entry name" value="beta-lactamase/transpeptidase-like"/>
    <property type="match status" value="1"/>
</dbReference>
<dbReference type="GO" id="GO:0008658">
    <property type="term" value="F:penicillin binding"/>
    <property type="evidence" value="ECO:0007669"/>
    <property type="project" value="InterPro"/>
</dbReference>
<dbReference type="PANTHER" id="PTHR30627">
    <property type="entry name" value="PEPTIDOGLYCAN D,D-TRANSPEPTIDASE"/>
    <property type="match status" value="1"/>
</dbReference>
<keyword evidence="18" id="KW-1185">Reference proteome</keyword>
<evidence type="ECO:0000256" key="10">
    <source>
        <dbReference type="ARBA" id="ARBA00022984"/>
    </source>
</evidence>
<keyword evidence="9" id="KW-0133">Cell shape</keyword>
<evidence type="ECO:0000313" key="17">
    <source>
        <dbReference type="EMBL" id="ADK67973.1"/>
    </source>
</evidence>
<evidence type="ECO:0000256" key="13">
    <source>
        <dbReference type="ARBA" id="ARBA00023316"/>
    </source>
</evidence>
<feature type="transmembrane region" description="Helical" evidence="14">
    <location>
        <begin position="6"/>
        <end position="25"/>
    </location>
</feature>
<evidence type="ECO:0000256" key="5">
    <source>
        <dbReference type="ARBA" id="ARBA00022519"/>
    </source>
</evidence>
<dbReference type="PATRIC" id="fig|633147.7.peg.688"/>
<keyword evidence="5" id="KW-0997">Cell inner membrane</keyword>
<feature type="domain" description="Penicillin-binding protein transpeptidase" evidence="15">
    <location>
        <begin position="322"/>
        <end position="658"/>
    </location>
</feature>
<evidence type="ECO:0000256" key="3">
    <source>
        <dbReference type="ARBA" id="ARBA00007171"/>
    </source>
</evidence>
<evidence type="ECO:0000256" key="9">
    <source>
        <dbReference type="ARBA" id="ARBA00022960"/>
    </source>
</evidence>
<keyword evidence="7 14" id="KW-0812">Transmembrane</keyword>
<evidence type="ECO:0000256" key="8">
    <source>
        <dbReference type="ARBA" id="ARBA00022801"/>
    </source>
</evidence>
<protein>
    <submittedName>
        <fullName evidence="17">Penicillin-binding protein 2</fullName>
        <ecNumber evidence="17">2.4.1.129</ecNumber>
    </submittedName>
</protein>
<feature type="transmembrane region" description="Helical" evidence="14">
    <location>
        <begin position="59"/>
        <end position="78"/>
    </location>
</feature>
<dbReference type="Gene3D" id="3.40.710.10">
    <property type="entry name" value="DD-peptidase/beta-lactamase superfamily"/>
    <property type="match status" value="1"/>
</dbReference>
<dbReference type="SUPFAM" id="SSF56519">
    <property type="entry name" value="Penicillin binding protein dimerisation domain"/>
    <property type="match status" value="1"/>
</dbReference>
<evidence type="ECO:0000256" key="4">
    <source>
        <dbReference type="ARBA" id="ARBA00022475"/>
    </source>
</evidence>
<keyword evidence="10" id="KW-0573">Peptidoglycan synthesis</keyword>
<dbReference type="STRING" id="633147.Olsu_0861"/>
<keyword evidence="4" id="KW-1003">Cell membrane</keyword>
<evidence type="ECO:0000256" key="2">
    <source>
        <dbReference type="ARBA" id="ARBA00004236"/>
    </source>
</evidence>
<keyword evidence="17" id="KW-0328">Glycosyltransferase</keyword>
<dbReference type="InterPro" id="IPR005311">
    <property type="entry name" value="PBP_dimer"/>
</dbReference>
<dbReference type="OrthoDB" id="9766847at2"/>
<evidence type="ECO:0000256" key="7">
    <source>
        <dbReference type="ARBA" id="ARBA00022692"/>
    </source>
</evidence>
<dbReference type="GO" id="GO:0005886">
    <property type="term" value="C:plasma membrane"/>
    <property type="evidence" value="ECO:0007669"/>
    <property type="project" value="UniProtKB-SubCell"/>
</dbReference>
<dbReference type="Pfam" id="PF03717">
    <property type="entry name" value="PBP_dimer"/>
    <property type="match status" value="1"/>
</dbReference>
<reference evidence="17 18" key="1">
    <citation type="journal article" date="2010" name="Stand. Genomic Sci.">
        <title>Complete genome sequence of Olsenella uli type strain (VPI D76D-27C).</title>
        <authorList>
            <person name="Goker M."/>
            <person name="Held B."/>
            <person name="Lucas S."/>
            <person name="Nolan M."/>
            <person name="Yasawong M."/>
            <person name="Glavina Del Rio T."/>
            <person name="Tice H."/>
            <person name="Cheng J.F."/>
            <person name="Bruce D."/>
            <person name="Detter J.C."/>
            <person name="Tapia R."/>
            <person name="Han C."/>
            <person name="Goodwin L."/>
            <person name="Pitluck S."/>
            <person name="Liolios K."/>
            <person name="Ivanova N."/>
            <person name="Mavromatis K."/>
            <person name="Mikhailova N."/>
            <person name="Pati A."/>
            <person name="Chen A."/>
            <person name="Palaniappan K."/>
            <person name="Land M."/>
            <person name="Hauser L."/>
            <person name="Chang Y.J."/>
            <person name="Jeffries C.D."/>
            <person name="Rohde M."/>
            <person name="Sikorski J."/>
            <person name="Pukall R."/>
            <person name="Woyke T."/>
            <person name="Bristow J."/>
            <person name="Eisen J.A."/>
            <person name="Markowitz V."/>
            <person name="Hugenholtz P."/>
            <person name="Kyrpides N.C."/>
            <person name="Klenk H.P."/>
            <person name="Lapidus A."/>
        </authorList>
    </citation>
    <scope>NUCLEOTIDE SEQUENCE [LARGE SCALE GENOMIC DNA]</scope>
    <source>
        <strain evidence="18">ATCC 49627 / DSM 7084 / CIP 109912 / JCM 12494 / NCIMB 702895 / VPI D76D-27C</strain>
    </source>
</reference>
<organism evidence="17 18">
    <name type="scientific">Olsenella uli (strain ATCC 49627 / DSM 7084 / CCUG 31166 / CIP 109912 / JCM 12494 / LMG 11480 / NCIMB 702895 / VPI D76D-27C)</name>
    <name type="common">Lactobacillus uli</name>
    <dbReference type="NCBI Taxonomy" id="633147"/>
    <lineage>
        <taxon>Bacteria</taxon>
        <taxon>Bacillati</taxon>
        <taxon>Actinomycetota</taxon>
        <taxon>Coriobacteriia</taxon>
        <taxon>Coriobacteriales</taxon>
        <taxon>Atopobiaceae</taxon>
        <taxon>Olsenella</taxon>
    </lineage>
</organism>
<dbReference type="HOGENOM" id="CLU_009289_1_2_11"/>
<comment type="subcellular location">
    <subcellularLocation>
        <location evidence="2">Cell membrane</location>
    </subcellularLocation>
    <subcellularLocation>
        <location evidence="1">Membrane</location>
        <topology evidence="1">Single-pass membrane protein</topology>
    </subcellularLocation>
</comment>
<evidence type="ECO:0000256" key="14">
    <source>
        <dbReference type="SAM" id="Phobius"/>
    </source>
</evidence>